<dbReference type="Proteomes" id="UP001153076">
    <property type="component" value="Unassembled WGS sequence"/>
</dbReference>
<dbReference type="AlphaFoldDB" id="A0A9Q1Q9B7"/>
<sequence length="245" mass="28074">MSEKMGSCQRQRMRIRCEDANEGVRESPNLYWVDDDDDYSGQLESTNNIIIGERKPGITTKDQYQAQLEDQRVDRRSCLSMIRSWQQHTQHGGFSLLPVPQRDHHVFQPNSNNPFLLRHDHLQQHQHLFSDPEDELHFLKLQGAMAYDQPKNPARRIYDSKALEVSEKPIKQFEEGEEDQEYGLPLSLSLQQPLIQRGSNVSSTNISSEISTDHAISSYSSPSNILGNNHHHQLNLDLSISLCGS</sequence>
<keyword evidence="2" id="KW-1185">Reference proteome</keyword>
<gene>
    <name evidence="1" type="ORF">Cgig2_029441</name>
</gene>
<protein>
    <submittedName>
        <fullName evidence="1">Uncharacterized protein</fullName>
    </submittedName>
</protein>
<evidence type="ECO:0000313" key="1">
    <source>
        <dbReference type="EMBL" id="KAJ8432991.1"/>
    </source>
</evidence>
<organism evidence="1 2">
    <name type="scientific">Carnegiea gigantea</name>
    <dbReference type="NCBI Taxonomy" id="171969"/>
    <lineage>
        <taxon>Eukaryota</taxon>
        <taxon>Viridiplantae</taxon>
        <taxon>Streptophyta</taxon>
        <taxon>Embryophyta</taxon>
        <taxon>Tracheophyta</taxon>
        <taxon>Spermatophyta</taxon>
        <taxon>Magnoliopsida</taxon>
        <taxon>eudicotyledons</taxon>
        <taxon>Gunneridae</taxon>
        <taxon>Pentapetalae</taxon>
        <taxon>Caryophyllales</taxon>
        <taxon>Cactineae</taxon>
        <taxon>Cactaceae</taxon>
        <taxon>Cactoideae</taxon>
        <taxon>Echinocereeae</taxon>
        <taxon>Carnegiea</taxon>
    </lineage>
</organism>
<dbReference type="EMBL" id="JAKOGI010000568">
    <property type="protein sequence ID" value="KAJ8432991.1"/>
    <property type="molecule type" value="Genomic_DNA"/>
</dbReference>
<reference evidence="1" key="1">
    <citation type="submission" date="2022-04" db="EMBL/GenBank/DDBJ databases">
        <title>Carnegiea gigantea Genome sequencing and assembly v2.</title>
        <authorList>
            <person name="Copetti D."/>
            <person name="Sanderson M.J."/>
            <person name="Burquez A."/>
            <person name="Wojciechowski M.F."/>
        </authorList>
    </citation>
    <scope>NUCLEOTIDE SEQUENCE</scope>
    <source>
        <strain evidence="1">SGP5-SGP5p</strain>
        <tissue evidence="1">Aerial part</tissue>
    </source>
</reference>
<name>A0A9Q1Q9B7_9CARY</name>
<evidence type="ECO:0000313" key="2">
    <source>
        <dbReference type="Proteomes" id="UP001153076"/>
    </source>
</evidence>
<accession>A0A9Q1Q9B7</accession>
<proteinExistence type="predicted"/>
<comment type="caution">
    <text evidence="1">The sequence shown here is derived from an EMBL/GenBank/DDBJ whole genome shotgun (WGS) entry which is preliminary data.</text>
</comment>